<dbReference type="RefSeq" id="WP_342110906.1">
    <property type="nucleotide sequence ID" value="NZ_JBCAUN010000001.1"/>
</dbReference>
<evidence type="ECO:0000313" key="3">
    <source>
        <dbReference type="Proteomes" id="UP001425155"/>
    </source>
</evidence>
<proteinExistence type="predicted"/>
<dbReference type="EMBL" id="JBCLVG010000001">
    <property type="protein sequence ID" value="MEN1945099.1"/>
    <property type="molecule type" value="Genomic_DNA"/>
</dbReference>
<dbReference type="InterPro" id="IPR057204">
    <property type="entry name" value="DUF7882"/>
</dbReference>
<name>A0ABU9VZC7_9MICO</name>
<feature type="domain" description="DUF7882" evidence="1">
    <location>
        <begin position="1"/>
        <end position="94"/>
    </location>
</feature>
<gene>
    <name evidence="2" type="ORF">WJX64_00910</name>
</gene>
<accession>A0ABU9VZC7</accession>
<dbReference type="Proteomes" id="UP001425155">
    <property type="component" value="Unassembled WGS sequence"/>
</dbReference>
<protein>
    <recommendedName>
        <fullName evidence="1">DUF7882 domain-containing protein</fullName>
    </recommendedName>
</protein>
<keyword evidence="3" id="KW-1185">Reference proteome</keyword>
<evidence type="ECO:0000313" key="2">
    <source>
        <dbReference type="EMBL" id="MEN1945099.1"/>
    </source>
</evidence>
<organism evidence="2 3">
    <name type="scientific">Leifsonia stereocauli</name>
    <dbReference type="NCBI Taxonomy" id="3134136"/>
    <lineage>
        <taxon>Bacteria</taxon>
        <taxon>Bacillati</taxon>
        <taxon>Actinomycetota</taxon>
        <taxon>Actinomycetes</taxon>
        <taxon>Micrococcales</taxon>
        <taxon>Microbacteriaceae</taxon>
        <taxon>Leifsonia</taxon>
    </lineage>
</organism>
<sequence>MSSMFYGETGTEIVVADDLVVHLRATTTEKMQRGERFLLSWHEPDIVGDGTSSVWLDPSIPVRYHVDSGVDDSIDRTWVEAMVAAASSDGGLLIGSVPRPPQD</sequence>
<evidence type="ECO:0000259" key="1">
    <source>
        <dbReference type="Pfam" id="PF25355"/>
    </source>
</evidence>
<comment type="caution">
    <text evidence="2">The sequence shown here is derived from an EMBL/GenBank/DDBJ whole genome shotgun (WGS) entry which is preliminary data.</text>
</comment>
<dbReference type="Pfam" id="PF25355">
    <property type="entry name" value="DUF7882"/>
    <property type="match status" value="1"/>
</dbReference>
<reference evidence="2 3" key="1">
    <citation type="submission" date="2024-03" db="EMBL/GenBank/DDBJ databases">
        <title>YIM 134122 draft genome.</title>
        <authorList>
            <person name="Zuo S."/>
            <person name="Xiong L."/>
        </authorList>
    </citation>
    <scope>NUCLEOTIDE SEQUENCE [LARGE SCALE GENOMIC DNA]</scope>
    <source>
        <strain evidence="2 3">YIM 134122</strain>
    </source>
</reference>